<sequence length="198" mass="22183">MSAEHGVDERLDWRAVEDALGSRLPGDYRAFMSVYGAGGLGDLGILGPLPVEFLQWDPGSILDGLPEFRERWADEGGVPGVDAGGTSVMPWGSGCNANELGWLMRGDDPDDWPVVVWRRQISWGDSHWKLFECGMVDFLVRMMRAEFDDCPLGDASLWGRTAPFVHWREKQRRWLAGLNPETGEPDPVIQDFLQWPAP</sequence>
<dbReference type="STRING" id="1428628.WN71_018320"/>
<evidence type="ECO:0000313" key="2">
    <source>
        <dbReference type="Proteomes" id="UP000034196"/>
    </source>
</evidence>
<protein>
    <recommendedName>
        <fullName evidence="3">Knr4/Smi1-like domain-containing protein</fullName>
    </recommendedName>
</protein>
<comment type="caution">
    <text evidence="1">The sequence shown here is derived from an EMBL/GenBank/DDBJ whole genome shotgun (WGS) entry which is preliminary data.</text>
</comment>
<gene>
    <name evidence="1" type="ORF">WN71_018320</name>
</gene>
<dbReference type="AlphaFoldDB" id="A0A1J4NVH2"/>
<dbReference type="InterPro" id="IPR037883">
    <property type="entry name" value="Knr4/Smi1-like_sf"/>
</dbReference>
<name>A0A1J4NVH2_9ACTN</name>
<organism evidence="1 2">
    <name type="scientific">Streptomyces mangrovisoli</name>
    <dbReference type="NCBI Taxonomy" id="1428628"/>
    <lineage>
        <taxon>Bacteria</taxon>
        <taxon>Bacillati</taxon>
        <taxon>Actinomycetota</taxon>
        <taxon>Actinomycetes</taxon>
        <taxon>Kitasatosporales</taxon>
        <taxon>Streptomycetaceae</taxon>
        <taxon>Streptomyces</taxon>
    </lineage>
</organism>
<keyword evidence="2" id="KW-1185">Reference proteome</keyword>
<reference evidence="1" key="1">
    <citation type="submission" date="2016-10" db="EMBL/GenBank/DDBJ databases">
        <title>Genome sequence of Streptomyces mangrovisoli MUSC 149.</title>
        <authorList>
            <person name="Lee L.-H."/>
            <person name="Ser H.-L."/>
        </authorList>
    </citation>
    <scope>NUCLEOTIDE SEQUENCE [LARGE SCALE GENOMIC DNA]</scope>
    <source>
        <strain evidence="1">MUSC 149</strain>
    </source>
</reference>
<evidence type="ECO:0008006" key="3">
    <source>
        <dbReference type="Google" id="ProtNLM"/>
    </source>
</evidence>
<dbReference type="Gene3D" id="3.40.1580.10">
    <property type="entry name" value="SMI1/KNR4-like"/>
    <property type="match status" value="1"/>
</dbReference>
<accession>A0A1J4NVH2</accession>
<dbReference type="OrthoDB" id="5572373at2"/>
<dbReference type="SUPFAM" id="SSF160631">
    <property type="entry name" value="SMI1/KNR4-like"/>
    <property type="match status" value="1"/>
</dbReference>
<proteinExistence type="predicted"/>
<evidence type="ECO:0000313" key="1">
    <source>
        <dbReference type="EMBL" id="OIJ66497.1"/>
    </source>
</evidence>
<dbReference type="Proteomes" id="UP000034196">
    <property type="component" value="Unassembled WGS sequence"/>
</dbReference>
<dbReference type="EMBL" id="LAVA02000039">
    <property type="protein sequence ID" value="OIJ66497.1"/>
    <property type="molecule type" value="Genomic_DNA"/>
</dbReference>